<evidence type="ECO:0000256" key="7">
    <source>
        <dbReference type="SAM" id="Coils"/>
    </source>
</evidence>
<dbReference type="Gene3D" id="1.20.120.720">
    <property type="entry name" value="Myosin VI head, motor domain, U50 subdomain"/>
    <property type="match status" value="1"/>
</dbReference>
<name>A0A7S3BIX0_9EUKA</name>
<keyword evidence="7" id="KW-0175">Coiled coil</keyword>
<evidence type="ECO:0000256" key="5">
    <source>
        <dbReference type="ARBA" id="ARBA00023203"/>
    </source>
</evidence>
<proteinExistence type="inferred from homology"/>
<keyword evidence="2" id="KW-0067">ATP-binding</keyword>
<feature type="domain" description="Myosin motor" evidence="9">
    <location>
        <begin position="1"/>
        <end position="296"/>
    </location>
</feature>
<evidence type="ECO:0000256" key="8">
    <source>
        <dbReference type="SAM" id="MobiDB-lite"/>
    </source>
</evidence>
<dbReference type="Gene3D" id="3.40.850.10">
    <property type="entry name" value="Kinesin motor domain"/>
    <property type="match status" value="1"/>
</dbReference>
<reference evidence="10" key="1">
    <citation type="submission" date="2021-01" db="EMBL/GenBank/DDBJ databases">
        <authorList>
            <person name="Corre E."/>
            <person name="Pelletier E."/>
            <person name="Niang G."/>
            <person name="Scheremetjew M."/>
            <person name="Finn R."/>
            <person name="Kale V."/>
            <person name="Holt S."/>
            <person name="Cochrane G."/>
            <person name="Meng A."/>
            <person name="Brown T."/>
            <person name="Cohen L."/>
        </authorList>
    </citation>
    <scope>NUCLEOTIDE SEQUENCE</scope>
    <source>
        <strain evidence="10">CCMP281</strain>
    </source>
</reference>
<feature type="compositionally biased region" description="Pro residues" evidence="8">
    <location>
        <begin position="615"/>
        <end position="638"/>
    </location>
</feature>
<keyword evidence="5 6" id="KW-0009">Actin-binding</keyword>
<dbReference type="InterPro" id="IPR001609">
    <property type="entry name" value="Myosin_head_motor_dom-like"/>
</dbReference>
<feature type="coiled-coil region" evidence="7">
    <location>
        <begin position="468"/>
        <end position="502"/>
    </location>
</feature>
<dbReference type="EMBL" id="HBHX01055203">
    <property type="protein sequence ID" value="CAE0134866.1"/>
    <property type="molecule type" value="Transcribed_RNA"/>
</dbReference>
<keyword evidence="4" id="KW-0505">Motor protein</keyword>
<gene>
    <name evidence="10" type="ORF">HERI1096_LOCUS30409</name>
</gene>
<dbReference type="PANTHER" id="PTHR13140">
    <property type="entry name" value="MYOSIN"/>
    <property type="match status" value="1"/>
</dbReference>
<feature type="coiled-coil region" evidence="7">
    <location>
        <begin position="368"/>
        <end position="423"/>
    </location>
</feature>
<keyword evidence="1" id="KW-0547">Nucleotide-binding</keyword>
<feature type="compositionally biased region" description="Polar residues" evidence="8">
    <location>
        <begin position="671"/>
        <end position="683"/>
    </location>
</feature>
<keyword evidence="3 6" id="KW-0518">Myosin</keyword>
<protein>
    <recommendedName>
        <fullName evidence="9">Myosin motor domain-containing protein</fullName>
    </recommendedName>
</protein>
<accession>A0A7S3BIX0</accession>
<dbReference type="Gene3D" id="1.20.58.530">
    <property type="match status" value="1"/>
</dbReference>
<feature type="compositionally biased region" description="Low complexity" evidence="8">
    <location>
        <begin position="693"/>
        <end position="713"/>
    </location>
</feature>
<dbReference type="SUPFAM" id="SSF52540">
    <property type="entry name" value="P-loop containing nucleoside triphosphate hydrolases"/>
    <property type="match status" value="1"/>
</dbReference>
<dbReference type="InterPro" id="IPR036961">
    <property type="entry name" value="Kinesin_motor_dom_sf"/>
</dbReference>
<dbReference type="GO" id="GO:0051015">
    <property type="term" value="F:actin filament binding"/>
    <property type="evidence" value="ECO:0007669"/>
    <property type="project" value="TreeGrafter"/>
</dbReference>
<dbReference type="GO" id="GO:0005524">
    <property type="term" value="F:ATP binding"/>
    <property type="evidence" value="ECO:0007669"/>
    <property type="project" value="UniProtKB-KW"/>
</dbReference>
<comment type="caution">
    <text evidence="6">Lacks conserved residue(s) required for the propagation of feature annotation.</text>
</comment>
<evidence type="ECO:0000256" key="6">
    <source>
        <dbReference type="PROSITE-ProRule" id="PRU00782"/>
    </source>
</evidence>
<dbReference type="PANTHER" id="PTHR13140:SF550">
    <property type="entry name" value="MYOSIN-IIIB ISOFORM X1"/>
    <property type="match status" value="1"/>
</dbReference>
<feature type="region of interest" description="Actin-binding" evidence="6">
    <location>
        <begin position="174"/>
        <end position="196"/>
    </location>
</feature>
<evidence type="ECO:0000256" key="3">
    <source>
        <dbReference type="ARBA" id="ARBA00023123"/>
    </source>
</evidence>
<dbReference type="GO" id="GO:0007015">
    <property type="term" value="P:actin filament organization"/>
    <property type="evidence" value="ECO:0007669"/>
    <property type="project" value="TreeGrafter"/>
</dbReference>
<comment type="similarity">
    <text evidence="6">Belongs to the TRAFAC class myosin-kinesin ATPase superfamily. Myosin family.</text>
</comment>
<evidence type="ECO:0000313" key="10">
    <source>
        <dbReference type="EMBL" id="CAE0134866.1"/>
    </source>
</evidence>
<evidence type="ECO:0000256" key="4">
    <source>
        <dbReference type="ARBA" id="ARBA00023175"/>
    </source>
</evidence>
<evidence type="ECO:0000256" key="2">
    <source>
        <dbReference type="ARBA" id="ARBA00022840"/>
    </source>
</evidence>
<dbReference type="AlphaFoldDB" id="A0A7S3BIX0"/>
<dbReference type="SMART" id="SM00242">
    <property type="entry name" value="MYSc"/>
    <property type="match status" value="1"/>
</dbReference>
<dbReference type="GO" id="GO:0016020">
    <property type="term" value="C:membrane"/>
    <property type="evidence" value="ECO:0007669"/>
    <property type="project" value="TreeGrafter"/>
</dbReference>
<feature type="region of interest" description="Disordered" evidence="8">
    <location>
        <begin position="561"/>
        <end position="716"/>
    </location>
</feature>
<sequence length="734" mass="80520">MLQRFFVEHVLELERAEHKAEAIDMGGTTGDVVFKDNDEAISLISARPNCILGKLDECSMGNATDDALLVGLHDAFAKHPSYKKPLRAGNKCFVIHHYAGPVTYTAAGFINRNKDDLSNALAELLATQTAFEHLKPLVLDISQRRGSAIGAGAATATRRLKSRLTIAKDFGDSMNALMERVRSSESHFVRCIKPNAKTVPGEWDESLVSRQLAYSGMLELAQMRQRYLSERRNLRGFCAFYRRGLQEPEGAQHEVLAVQAEMICEEFGLGDADYKIGKTKIFLSAPALERLNNELSARTVERKDALRAILVLRQGLRKWVKDLRGRREAERTELESVTSPHQQVDQVDAASSAAMVAGPTAETTLVPMDAVEKTKLDLEAEAKRAQEALQQLEREMEHADAELKQLEEKALKEEKMAADARAAKGKERELTKGEAMALEMGAVDIEVIHPVILQRMNRVQRVISFASLRKQRKENAALRVNLKEVQLQRDRLKQELTVAKHERGLFMAERDTQAVRIKRLEGALSKAIEAAKQAATARKAKPPPFAPPMDMQRFARDVRQTNEGPGLEGSFRSLPLPIPPGMPPSQHSARWDTNIPLPMPSGLPPSSRTRKPGAPRRPPPGDMPALQQPPPSSPPRTSSPPRKNSPPRRLPQPSLPHPLLSVQSVAPTPCTPSLQSDTQTATAAISPPAVELTPSAAPTAASPAAAPAQTTADAQEHPALGVAHFVQNFFGGAK</sequence>
<dbReference type="PROSITE" id="PS51456">
    <property type="entry name" value="MYOSIN_MOTOR"/>
    <property type="match status" value="1"/>
</dbReference>
<dbReference type="GO" id="GO:0016459">
    <property type="term" value="C:myosin complex"/>
    <property type="evidence" value="ECO:0007669"/>
    <property type="project" value="UniProtKB-KW"/>
</dbReference>
<evidence type="ECO:0000259" key="9">
    <source>
        <dbReference type="PROSITE" id="PS51456"/>
    </source>
</evidence>
<dbReference type="GO" id="GO:0000146">
    <property type="term" value="F:microfilament motor activity"/>
    <property type="evidence" value="ECO:0007669"/>
    <property type="project" value="TreeGrafter"/>
</dbReference>
<evidence type="ECO:0000256" key="1">
    <source>
        <dbReference type="ARBA" id="ARBA00022741"/>
    </source>
</evidence>
<dbReference type="Pfam" id="PF00063">
    <property type="entry name" value="Myosin_head"/>
    <property type="match status" value="1"/>
</dbReference>
<dbReference type="GO" id="GO:0005737">
    <property type="term" value="C:cytoplasm"/>
    <property type="evidence" value="ECO:0007669"/>
    <property type="project" value="TreeGrafter"/>
</dbReference>
<dbReference type="Gene3D" id="1.20.5.4820">
    <property type="match status" value="1"/>
</dbReference>
<dbReference type="InterPro" id="IPR027417">
    <property type="entry name" value="P-loop_NTPase"/>
</dbReference>
<organism evidence="10">
    <name type="scientific">Haptolina ericina</name>
    <dbReference type="NCBI Taxonomy" id="156174"/>
    <lineage>
        <taxon>Eukaryota</taxon>
        <taxon>Haptista</taxon>
        <taxon>Haptophyta</taxon>
        <taxon>Prymnesiophyceae</taxon>
        <taxon>Prymnesiales</taxon>
        <taxon>Prymnesiaceae</taxon>
        <taxon>Haptolina</taxon>
    </lineage>
</organism>